<dbReference type="GO" id="GO:0016887">
    <property type="term" value="F:ATP hydrolysis activity"/>
    <property type="evidence" value="ECO:0007669"/>
    <property type="project" value="TreeGrafter"/>
</dbReference>
<dbReference type="InterPro" id="IPR007831">
    <property type="entry name" value="T2SS_GspE_N"/>
</dbReference>
<name>A0A455WAP2_MARNT</name>
<dbReference type="InterPro" id="IPR001482">
    <property type="entry name" value="T2SS/T4SS_dom"/>
</dbReference>
<dbReference type="Gene3D" id="3.40.50.300">
    <property type="entry name" value="P-loop containing nucleotide triphosphate hydrolases"/>
    <property type="match status" value="1"/>
</dbReference>
<dbReference type="Pfam" id="PF05157">
    <property type="entry name" value="MshEN"/>
    <property type="match status" value="1"/>
</dbReference>
<keyword evidence="3" id="KW-0067">ATP-binding</keyword>
<dbReference type="SUPFAM" id="SSF160246">
    <property type="entry name" value="EspE N-terminal domain-like"/>
    <property type="match status" value="1"/>
</dbReference>
<comment type="similarity">
    <text evidence="1">Belongs to the GSP E family.</text>
</comment>
<dbReference type="InterPro" id="IPR027417">
    <property type="entry name" value="P-loop_NTPase"/>
</dbReference>
<dbReference type="SUPFAM" id="SSF52540">
    <property type="entry name" value="P-loop containing nucleoside triphosphate hydrolases"/>
    <property type="match status" value="1"/>
</dbReference>
<evidence type="ECO:0000313" key="5">
    <source>
        <dbReference type="EMBL" id="BBJ02568.1"/>
    </source>
</evidence>
<dbReference type="EMBL" id="AP019537">
    <property type="protein sequence ID" value="BBJ02568.1"/>
    <property type="molecule type" value="Genomic_DNA"/>
</dbReference>
<reference evidence="5" key="1">
    <citation type="submission" date="2019-03" db="EMBL/GenBank/DDBJ databases">
        <title>Whole genome analysis of nitrate-reducing bacteria Marinobacter hydrocarbonoclasticus YB03.</title>
        <authorList>
            <person name="Azam A.H."/>
            <person name="Yuk S.R."/>
            <person name="Kamarisima K."/>
            <person name="Miyanaga K."/>
            <person name="Tanji Y."/>
        </authorList>
    </citation>
    <scope>NUCLEOTIDE SEQUENCE</scope>
    <source>
        <strain evidence="5">YB03</strain>
    </source>
</reference>
<gene>
    <name evidence="5" type="primary">pulE</name>
    <name evidence="5" type="ORF">YBY_04160</name>
</gene>
<dbReference type="PANTHER" id="PTHR30258:SF1">
    <property type="entry name" value="PROTEIN TRANSPORT PROTEIN HOFB HOMOLOG"/>
    <property type="match status" value="1"/>
</dbReference>
<dbReference type="Gene3D" id="3.30.450.90">
    <property type="match status" value="1"/>
</dbReference>
<proteinExistence type="inferred from homology"/>
<dbReference type="GO" id="GO:0005524">
    <property type="term" value="F:ATP binding"/>
    <property type="evidence" value="ECO:0007669"/>
    <property type="project" value="UniProtKB-KW"/>
</dbReference>
<feature type="domain" description="Bacterial type II secretion system protein E" evidence="4">
    <location>
        <begin position="388"/>
        <end position="402"/>
    </location>
</feature>
<dbReference type="PANTHER" id="PTHR30258">
    <property type="entry name" value="TYPE II SECRETION SYSTEM PROTEIN GSPE-RELATED"/>
    <property type="match status" value="1"/>
</dbReference>
<dbReference type="InterPro" id="IPR037257">
    <property type="entry name" value="T2SS_E_N_sf"/>
</dbReference>
<evidence type="ECO:0000256" key="2">
    <source>
        <dbReference type="ARBA" id="ARBA00022741"/>
    </source>
</evidence>
<protein>
    <submittedName>
        <fullName evidence="5">Type II secretion system ATPase PulE</fullName>
    </submittedName>
</protein>
<evidence type="ECO:0000259" key="4">
    <source>
        <dbReference type="PROSITE" id="PS00662"/>
    </source>
</evidence>
<evidence type="ECO:0000256" key="3">
    <source>
        <dbReference type="ARBA" id="ARBA00022840"/>
    </source>
</evidence>
<organism evidence="5">
    <name type="scientific">Marinobacter nauticus</name>
    <name type="common">Marinobacter hydrocarbonoclasticus</name>
    <name type="synonym">Marinobacter aquaeolei</name>
    <dbReference type="NCBI Taxonomy" id="2743"/>
    <lineage>
        <taxon>Bacteria</taxon>
        <taxon>Pseudomonadati</taxon>
        <taxon>Pseudomonadota</taxon>
        <taxon>Gammaproteobacteria</taxon>
        <taxon>Pseudomonadales</taxon>
        <taxon>Marinobacteraceae</taxon>
        <taxon>Marinobacter</taxon>
    </lineage>
</organism>
<dbReference type="CDD" id="cd01129">
    <property type="entry name" value="PulE-GspE-like"/>
    <property type="match status" value="1"/>
</dbReference>
<dbReference type="Pfam" id="PF00437">
    <property type="entry name" value="T2SSE"/>
    <property type="match status" value="1"/>
</dbReference>
<accession>A0A455WAP2</accession>
<keyword evidence="2" id="KW-0547">Nucleotide-binding</keyword>
<dbReference type="AlphaFoldDB" id="A0A455WAP2"/>
<sequence>MGAKERMTLLDALSELKYVESNFDFKVDEFEAPSDFEAALVERGVVTKSQLSKALAFQLGVRELDLRSARLTHQVFDILPFEICNRFQVVPVSDADGVVEVAFSDPRDLKLQHLLEFYTQKRVRFCVADSDSIRQTLATLNEKHDALKDVTDGMRLEIVLDDGKENKSYSLEEFGELSSSPVVRLINTTIISALKKRVSDIHFEVYEYGIEVKYRIDGILYPATEMLDSSYHASLISRLKVMAELDIAEKRIPQDGRFKLKVQGREIDFRLSVIPTTYGENAVVRLLDNLSGAQSASELKLDNLGIQPEQLKYIRRAVNEPYGMILIAGPTGSGKTTTIYSALTEINSGREKIITIEDPVEYQIDGVMQIAVNEKKGLTFSSGLRSVLRHDPDKILVGEIRDAETAGIAVRSALTGHLVFSTVHANNAIDVISRFQNMGIDIFNFISSLNCVVAQRLLRVLCQSCKVQSHYDPAYLIEMGFKPEETDVPFFTASGCEECGGTGYRGRTSIAEVLVLNDDLRHRILERQSVYEALGAKDLCGALTLRRSALNAAKIGLSSLEEVNRVTFVE</sequence>
<evidence type="ECO:0000256" key="1">
    <source>
        <dbReference type="ARBA" id="ARBA00006611"/>
    </source>
</evidence>
<dbReference type="GO" id="GO:0005886">
    <property type="term" value="C:plasma membrane"/>
    <property type="evidence" value="ECO:0007669"/>
    <property type="project" value="TreeGrafter"/>
</dbReference>
<dbReference type="Gene3D" id="3.30.300.160">
    <property type="entry name" value="Type II secretion system, protein E, N-terminal domain"/>
    <property type="match status" value="1"/>
</dbReference>
<dbReference type="PROSITE" id="PS00662">
    <property type="entry name" value="T2SP_E"/>
    <property type="match status" value="1"/>
</dbReference>